<reference evidence="4 5" key="1">
    <citation type="journal article" date="2011" name="Syst. Appl. Microbiol.">
        <title>Defluviimonas denitrificans gen. nov., sp. nov., and Pararhodobacter aggregans gen. nov., sp. nov., non-phototrophic Rhodobacteraceae from the biofilter of a marine aquaculture.</title>
        <authorList>
            <person name="Foesel B.U."/>
            <person name="Drake H.L."/>
            <person name="Schramm A."/>
        </authorList>
    </citation>
    <scope>NUCLEOTIDE SEQUENCE [LARGE SCALE GENOMIC DNA]</scope>
    <source>
        <strain evidence="4 5">D1-19</strain>
    </source>
</reference>
<evidence type="ECO:0000313" key="4">
    <source>
        <dbReference type="EMBL" id="PVE48681.1"/>
    </source>
</evidence>
<keyword evidence="2" id="KW-0012">Acyltransferase</keyword>
<feature type="domain" description="N-acetyltransferase" evidence="3">
    <location>
        <begin position="6"/>
        <end position="150"/>
    </location>
</feature>
<dbReference type="SUPFAM" id="SSF55729">
    <property type="entry name" value="Acyl-CoA N-acyltransferases (Nat)"/>
    <property type="match status" value="1"/>
</dbReference>
<comment type="caution">
    <text evidence="4">The sequence shown here is derived from an EMBL/GenBank/DDBJ whole genome shotgun (WGS) entry which is preliminary data.</text>
</comment>
<dbReference type="RefSeq" id="WP_107750431.1">
    <property type="nucleotide sequence ID" value="NZ_QBKF01000002.1"/>
</dbReference>
<gene>
    <name evidence="4" type="ORF">DDE23_06400</name>
</gene>
<accession>A0A2T7UVS0</accession>
<dbReference type="CDD" id="cd04301">
    <property type="entry name" value="NAT_SF"/>
    <property type="match status" value="1"/>
</dbReference>
<sequence>MTTPSFHIRAHDPASDPTCLSALWYAASLRAHAFLGQEKLLEHKALIETRYLPMAETWVAEAPDGTPLGFISLLEGYIGGLFVAPGAQGRGIGRALLDLARRRRSALELEVYVENEHALRVYLAYGFREISRREVDDEGLPHANLHLRLEA</sequence>
<dbReference type="AlphaFoldDB" id="A0A2T7UVS0"/>
<dbReference type="InterPro" id="IPR000182">
    <property type="entry name" value="GNAT_dom"/>
</dbReference>
<proteinExistence type="predicted"/>
<keyword evidence="5" id="KW-1185">Reference proteome</keyword>
<dbReference type="Proteomes" id="UP000244810">
    <property type="component" value="Unassembled WGS sequence"/>
</dbReference>
<evidence type="ECO:0000256" key="1">
    <source>
        <dbReference type="ARBA" id="ARBA00022679"/>
    </source>
</evidence>
<dbReference type="InterPro" id="IPR016181">
    <property type="entry name" value="Acyl_CoA_acyltransferase"/>
</dbReference>
<evidence type="ECO:0000256" key="2">
    <source>
        <dbReference type="ARBA" id="ARBA00023315"/>
    </source>
</evidence>
<dbReference type="PROSITE" id="PS51186">
    <property type="entry name" value="GNAT"/>
    <property type="match status" value="1"/>
</dbReference>
<dbReference type="Gene3D" id="3.40.630.30">
    <property type="match status" value="1"/>
</dbReference>
<dbReference type="PANTHER" id="PTHR43800">
    <property type="entry name" value="PEPTIDYL-LYSINE N-ACETYLTRANSFERASE YJAB"/>
    <property type="match status" value="1"/>
</dbReference>
<protein>
    <submittedName>
        <fullName evidence="4">GNAT family N-acetyltransferase</fullName>
    </submittedName>
</protein>
<keyword evidence="1 4" id="KW-0808">Transferase</keyword>
<dbReference type="PANTHER" id="PTHR43800:SF1">
    <property type="entry name" value="PEPTIDYL-LYSINE N-ACETYLTRANSFERASE YJAB"/>
    <property type="match status" value="1"/>
</dbReference>
<dbReference type="GO" id="GO:0016747">
    <property type="term" value="F:acyltransferase activity, transferring groups other than amino-acyl groups"/>
    <property type="evidence" value="ECO:0007669"/>
    <property type="project" value="InterPro"/>
</dbReference>
<dbReference type="EMBL" id="QDDR01000002">
    <property type="protein sequence ID" value="PVE48681.1"/>
    <property type="molecule type" value="Genomic_DNA"/>
</dbReference>
<evidence type="ECO:0000313" key="5">
    <source>
        <dbReference type="Proteomes" id="UP000244810"/>
    </source>
</evidence>
<dbReference type="Pfam" id="PF13673">
    <property type="entry name" value="Acetyltransf_10"/>
    <property type="match status" value="1"/>
</dbReference>
<dbReference type="OrthoDB" id="7205533at2"/>
<evidence type="ECO:0000259" key="3">
    <source>
        <dbReference type="PROSITE" id="PS51186"/>
    </source>
</evidence>
<organism evidence="4 5">
    <name type="scientific">Pararhodobacter aggregans</name>
    <dbReference type="NCBI Taxonomy" id="404875"/>
    <lineage>
        <taxon>Bacteria</taxon>
        <taxon>Pseudomonadati</taxon>
        <taxon>Pseudomonadota</taxon>
        <taxon>Alphaproteobacteria</taxon>
        <taxon>Rhodobacterales</taxon>
        <taxon>Paracoccaceae</taxon>
        <taxon>Pararhodobacter</taxon>
    </lineage>
</organism>
<name>A0A2T7UVS0_9RHOB</name>